<dbReference type="AlphaFoldDB" id="B4Q1K0"/>
<dbReference type="GO" id="GO:0000184">
    <property type="term" value="P:nuclear-transcribed mRNA catabolic process, nonsense-mediated decay"/>
    <property type="evidence" value="ECO:0007669"/>
    <property type="project" value="UniProtKB-KW"/>
</dbReference>
<dbReference type="FunFam" id="3.40.50.300:FF:003585">
    <property type="entry name" value="GD16400"/>
    <property type="match status" value="1"/>
</dbReference>
<dbReference type="PhylomeDB" id="B4Q1K0"/>
<dbReference type="PANTHER" id="PTHR14270:SF0">
    <property type="entry name" value="NONSENSE-MEDIATED MRNA DECAY FACTOR SMG9"/>
    <property type="match status" value="1"/>
</dbReference>
<dbReference type="InterPro" id="IPR027417">
    <property type="entry name" value="P-loop_NTPase"/>
</dbReference>
<evidence type="ECO:0000313" key="3">
    <source>
        <dbReference type="EMBL" id="EDX01441.1"/>
    </source>
</evidence>
<dbReference type="Gene3D" id="3.40.50.300">
    <property type="entry name" value="P-loop containing nucleotide triphosphate hydrolases"/>
    <property type="match status" value="1"/>
</dbReference>
<evidence type="ECO:0000313" key="4">
    <source>
        <dbReference type="Proteomes" id="UP000002282"/>
    </source>
</evidence>
<dbReference type="KEGG" id="dya:Dyak_GE16993"/>
<dbReference type="GO" id="GO:0042332">
    <property type="term" value="P:gravitaxis"/>
    <property type="evidence" value="ECO:0007669"/>
    <property type="project" value="EnsemblMetazoa"/>
</dbReference>
<evidence type="ECO:0008006" key="5">
    <source>
        <dbReference type="Google" id="ProtNLM"/>
    </source>
</evidence>
<organism evidence="3 4">
    <name type="scientific">Drosophila yakuba</name>
    <name type="common">Fruit fly</name>
    <dbReference type="NCBI Taxonomy" id="7245"/>
    <lineage>
        <taxon>Eukaryota</taxon>
        <taxon>Metazoa</taxon>
        <taxon>Ecdysozoa</taxon>
        <taxon>Arthropoda</taxon>
        <taxon>Hexapoda</taxon>
        <taxon>Insecta</taxon>
        <taxon>Pterygota</taxon>
        <taxon>Neoptera</taxon>
        <taxon>Endopterygota</taxon>
        <taxon>Diptera</taxon>
        <taxon>Brachycera</taxon>
        <taxon>Muscomorpha</taxon>
        <taxon>Ephydroidea</taxon>
        <taxon>Drosophilidae</taxon>
        <taxon>Drosophila</taxon>
        <taxon>Sophophora</taxon>
    </lineage>
</organism>
<dbReference type="eggNOG" id="KOG4181">
    <property type="taxonomic scope" value="Eukaryota"/>
</dbReference>
<evidence type="ECO:0000256" key="2">
    <source>
        <dbReference type="ARBA" id="ARBA00023161"/>
    </source>
</evidence>
<proteinExistence type="inferred from homology"/>
<name>B4Q1K0_DROYA</name>
<dbReference type="HOGENOM" id="CLU_556992_0_0_1"/>
<evidence type="ECO:0000256" key="1">
    <source>
        <dbReference type="ARBA" id="ARBA00007712"/>
    </source>
</evidence>
<sequence>MAEPRRRIRNKKRDDPCSGFLAPVTIARREDAARIMQPKILLKKDRDRDQETWDRERDKDRLKLERDRDRDTESSPSCYPETPAALKTIIINRTSEVRPADRCQMSLVGGALAPGSGHLSGVPSTSVCAALASSAPAGRDKGNCSGGAGTAGTASGAANALQELQPPRMNRPTPLIVANGVFNANARKLFHKTNTDFTVIGVLGGQSSGKSTLLNLLAAERSLDYDYYQHLFAPEADECIFATRHKAKPNNGQKSILRPRTETLQFFITRERHILLDTPPLLPVGKEPDHQDLHSLATMAQLLSVCHVLILVIDGLAVEQLRLINAALRLRPTFPCKGYVRDHLPQVVFVRTRAQRIDFEPQQRERLDKKLAYLYGPTGLPIYRGRGDARCLNTFLLPEVGSNKATAFHSCLGEMVRQFRERILGSTRISMCHTSTELSEAIWFEILAESARKGAPHFEKIYAEIKLRHLDTRCQWRSDNWRTFSSSAES</sequence>
<comment type="similarity">
    <text evidence="1">Belongs to the SMG9 family.</text>
</comment>
<dbReference type="Proteomes" id="UP000002282">
    <property type="component" value="Chromosome X"/>
</dbReference>
<protein>
    <recommendedName>
        <fullName evidence="5">Protein SMG9</fullName>
    </recommendedName>
</protein>
<dbReference type="SUPFAM" id="SSF52540">
    <property type="entry name" value="P-loop containing nucleoside triphosphate hydrolases"/>
    <property type="match status" value="1"/>
</dbReference>
<dbReference type="OMA" id="PCKGYVR"/>
<gene>
    <name evidence="3" type="primary">Dyak\GE16993</name>
    <name evidence="3" type="synonym">dyak_GLEANR_18362</name>
    <name evidence="3" type="synonym">GE16993</name>
    <name evidence="3" type="ORF">Dyak_GE16993</name>
</gene>
<dbReference type="EMBL" id="CM000162">
    <property type="protein sequence ID" value="EDX01441.1"/>
    <property type="molecule type" value="Genomic_DNA"/>
</dbReference>
<keyword evidence="4" id="KW-1185">Reference proteome</keyword>
<accession>B4Q1K0</accession>
<dbReference type="OrthoDB" id="79514at2759"/>
<dbReference type="PANTHER" id="PTHR14270">
    <property type="entry name" value="NONSENSE-MEDIATED MRNA DECAY FACTOR SMG9"/>
    <property type="match status" value="1"/>
</dbReference>
<dbReference type="InterPro" id="IPR039177">
    <property type="entry name" value="SMG9"/>
</dbReference>
<reference evidence="3 4" key="2">
    <citation type="journal article" date="2007" name="PLoS Biol.">
        <title>Principles of genome evolution in the Drosophila melanogaster species group.</title>
        <authorList>
            <person name="Ranz J.M."/>
            <person name="Maurin D."/>
            <person name="Chan Y.S."/>
            <person name="von Grotthuss M."/>
            <person name="Hillier L.W."/>
            <person name="Roote J."/>
            <person name="Ashburner M."/>
            <person name="Bergman C.M."/>
        </authorList>
    </citation>
    <scope>NUCLEOTIDE SEQUENCE [LARGE SCALE GENOMIC DNA]</scope>
    <source>
        <strain evidence="4">Tai18E2 / Tucson 14021-0261.01</strain>
    </source>
</reference>
<reference evidence="3 4" key="1">
    <citation type="journal article" date="2007" name="Nature">
        <title>Evolution of genes and genomes on the Drosophila phylogeny.</title>
        <authorList>
            <consortium name="Drosophila 12 Genomes Consortium"/>
            <person name="Clark A.G."/>
            <person name="Eisen M.B."/>
            <person name="Smith D.R."/>
            <person name="Bergman C.M."/>
            <person name="Oliver B."/>
            <person name="Markow T.A."/>
            <person name="Kaufman T.C."/>
            <person name="Kellis M."/>
            <person name="Gelbart W."/>
            <person name="Iyer V.N."/>
            <person name="Pollard D.A."/>
            <person name="Sackton T.B."/>
            <person name="Larracuente A.M."/>
            <person name="Singh N.D."/>
            <person name="Abad J.P."/>
            <person name="Abt D.N."/>
            <person name="Adryan B."/>
            <person name="Aguade M."/>
            <person name="Akashi H."/>
            <person name="Anderson W.W."/>
            <person name="Aquadro C.F."/>
            <person name="Ardell D.H."/>
            <person name="Arguello R."/>
            <person name="Artieri C.G."/>
            <person name="Barbash D.A."/>
            <person name="Barker D."/>
            <person name="Barsanti P."/>
            <person name="Batterham P."/>
            <person name="Batzoglou S."/>
            <person name="Begun D."/>
            <person name="Bhutkar A."/>
            <person name="Blanco E."/>
            <person name="Bosak S.A."/>
            <person name="Bradley R.K."/>
            <person name="Brand A.D."/>
            <person name="Brent M.R."/>
            <person name="Brooks A.N."/>
            <person name="Brown R.H."/>
            <person name="Butlin R.K."/>
            <person name="Caggese C."/>
            <person name="Calvi B.R."/>
            <person name="Bernardo de Carvalho A."/>
            <person name="Caspi A."/>
            <person name="Castrezana S."/>
            <person name="Celniker S.E."/>
            <person name="Chang J.L."/>
            <person name="Chapple C."/>
            <person name="Chatterji S."/>
            <person name="Chinwalla A."/>
            <person name="Civetta A."/>
            <person name="Clifton S.W."/>
            <person name="Comeron J.M."/>
            <person name="Costello J.C."/>
            <person name="Coyne J.A."/>
            <person name="Daub J."/>
            <person name="David R.G."/>
            <person name="Delcher A.L."/>
            <person name="Delehaunty K."/>
            <person name="Do C.B."/>
            <person name="Ebling H."/>
            <person name="Edwards K."/>
            <person name="Eickbush T."/>
            <person name="Evans J.D."/>
            <person name="Filipski A."/>
            <person name="Findeiss S."/>
            <person name="Freyhult E."/>
            <person name="Fulton L."/>
            <person name="Fulton R."/>
            <person name="Garcia A.C."/>
            <person name="Gardiner A."/>
            <person name="Garfield D.A."/>
            <person name="Garvin B.E."/>
            <person name="Gibson G."/>
            <person name="Gilbert D."/>
            <person name="Gnerre S."/>
            <person name="Godfrey J."/>
            <person name="Good R."/>
            <person name="Gotea V."/>
            <person name="Gravely B."/>
            <person name="Greenberg A.J."/>
            <person name="Griffiths-Jones S."/>
            <person name="Gross S."/>
            <person name="Guigo R."/>
            <person name="Gustafson E.A."/>
            <person name="Haerty W."/>
            <person name="Hahn M.W."/>
            <person name="Halligan D.L."/>
            <person name="Halpern A.L."/>
            <person name="Halter G.M."/>
            <person name="Han M.V."/>
            <person name="Heger A."/>
            <person name="Hillier L."/>
            <person name="Hinrichs A.S."/>
            <person name="Holmes I."/>
            <person name="Hoskins R.A."/>
            <person name="Hubisz M.J."/>
            <person name="Hultmark D."/>
            <person name="Huntley M.A."/>
            <person name="Jaffe D.B."/>
            <person name="Jagadeeshan S."/>
            <person name="Jeck W.R."/>
            <person name="Johnson J."/>
            <person name="Jones C.D."/>
            <person name="Jordan W.C."/>
            <person name="Karpen G.H."/>
            <person name="Kataoka E."/>
            <person name="Keightley P.D."/>
            <person name="Kheradpour P."/>
            <person name="Kirkness E.F."/>
            <person name="Koerich L.B."/>
            <person name="Kristiansen K."/>
            <person name="Kudrna D."/>
            <person name="Kulathinal R.J."/>
            <person name="Kumar S."/>
            <person name="Kwok R."/>
            <person name="Lander E."/>
            <person name="Langley C.H."/>
            <person name="Lapoint R."/>
            <person name="Lazzaro B.P."/>
            <person name="Lee S.J."/>
            <person name="Levesque L."/>
            <person name="Li R."/>
            <person name="Lin C.F."/>
            <person name="Lin M.F."/>
            <person name="Lindblad-Toh K."/>
            <person name="Llopart A."/>
            <person name="Long M."/>
            <person name="Low L."/>
            <person name="Lozovsky E."/>
            <person name="Lu J."/>
            <person name="Luo M."/>
            <person name="Machado C.A."/>
            <person name="Makalowski W."/>
            <person name="Marzo M."/>
            <person name="Matsuda M."/>
            <person name="Matzkin L."/>
            <person name="McAllister B."/>
            <person name="McBride C.S."/>
            <person name="McKernan B."/>
            <person name="McKernan K."/>
            <person name="Mendez-Lago M."/>
            <person name="Minx P."/>
            <person name="Mollenhauer M.U."/>
            <person name="Montooth K."/>
            <person name="Mount S.M."/>
            <person name="Mu X."/>
            <person name="Myers E."/>
            <person name="Negre B."/>
            <person name="Newfeld S."/>
            <person name="Nielsen R."/>
            <person name="Noor M.A."/>
            <person name="O'Grady P."/>
            <person name="Pachter L."/>
            <person name="Papaceit M."/>
            <person name="Parisi M.J."/>
            <person name="Parisi M."/>
            <person name="Parts L."/>
            <person name="Pedersen J.S."/>
            <person name="Pesole G."/>
            <person name="Phillippy A.M."/>
            <person name="Ponting C.P."/>
            <person name="Pop M."/>
            <person name="Porcelli D."/>
            <person name="Powell J.R."/>
            <person name="Prohaska S."/>
            <person name="Pruitt K."/>
            <person name="Puig M."/>
            <person name="Quesneville H."/>
            <person name="Ram K.R."/>
            <person name="Rand D."/>
            <person name="Rasmussen M.D."/>
            <person name="Reed L.K."/>
            <person name="Reenan R."/>
            <person name="Reily A."/>
            <person name="Remington K.A."/>
            <person name="Rieger T.T."/>
            <person name="Ritchie M.G."/>
            <person name="Robin C."/>
            <person name="Rogers Y.H."/>
            <person name="Rohde C."/>
            <person name="Rozas J."/>
            <person name="Rubenfield M.J."/>
            <person name="Ruiz A."/>
            <person name="Russo S."/>
            <person name="Salzberg S.L."/>
            <person name="Sanchez-Gracia A."/>
            <person name="Saranga D.J."/>
            <person name="Sato H."/>
            <person name="Schaeffer S.W."/>
            <person name="Schatz M.C."/>
            <person name="Schlenke T."/>
            <person name="Schwartz R."/>
            <person name="Segarra C."/>
            <person name="Singh R.S."/>
            <person name="Sirot L."/>
            <person name="Sirota M."/>
            <person name="Sisneros N.B."/>
            <person name="Smith C.D."/>
            <person name="Smith T.F."/>
            <person name="Spieth J."/>
            <person name="Stage D.E."/>
            <person name="Stark A."/>
            <person name="Stephan W."/>
            <person name="Strausberg R.L."/>
            <person name="Strempel S."/>
            <person name="Sturgill D."/>
            <person name="Sutton G."/>
            <person name="Sutton G.G."/>
            <person name="Tao W."/>
            <person name="Teichmann S."/>
            <person name="Tobari Y.N."/>
            <person name="Tomimura Y."/>
            <person name="Tsolas J.M."/>
            <person name="Valente V.L."/>
            <person name="Venter E."/>
            <person name="Venter J.C."/>
            <person name="Vicario S."/>
            <person name="Vieira F.G."/>
            <person name="Vilella A.J."/>
            <person name="Villasante A."/>
            <person name="Walenz B."/>
            <person name="Wang J."/>
            <person name="Wasserman M."/>
            <person name="Watts T."/>
            <person name="Wilson D."/>
            <person name="Wilson R.K."/>
            <person name="Wing R.A."/>
            <person name="Wolfner M.F."/>
            <person name="Wong A."/>
            <person name="Wong G.K."/>
            <person name="Wu C.I."/>
            <person name="Wu G."/>
            <person name="Yamamoto D."/>
            <person name="Yang H.P."/>
            <person name="Yang S.P."/>
            <person name="Yorke J.A."/>
            <person name="Yoshida K."/>
            <person name="Zdobnov E."/>
            <person name="Zhang P."/>
            <person name="Zhang Y."/>
            <person name="Zimin A.V."/>
            <person name="Baldwin J."/>
            <person name="Abdouelleil A."/>
            <person name="Abdulkadir J."/>
            <person name="Abebe A."/>
            <person name="Abera B."/>
            <person name="Abreu J."/>
            <person name="Acer S.C."/>
            <person name="Aftuck L."/>
            <person name="Alexander A."/>
            <person name="An P."/>
            <person name="Anderson E."/>
            <person name="Anderson S."/>
            <person name="Arachi H."/>
            <person name="Azer M."/>
            <person name="Bachantsang P."/>
            <person name="Barry A."/>
            <person name="Bayul T."/>
            <person name="Berlin A."/>
            <person name="Bessette D."/>
            <person name="Bloom T."/>
            <person name="Blye J."/>
            <person name="Boguslavskiy L."/>
            <person name="Bonnet C."/>
            <person name="Boukhgalter B."/>
            <person name="Bourzgui I."/>
            <person name="Brown A."/>
            <person name="Cahill P."/>
            <person name="Channer S."/>
            <person name="Cheshatsang Y."/>
            <person name="Chuda L."/>
            <person name="Citroen M."/>
            <person name="Collymore A."/>
            <person name="Cooke P."/>
            <person name="Costello M."/>
            <person name="D'Aco K."/>
            <person name="Daza R."/>
            <person name="De Haan G."/>
            <person name="DeGray S."/>
            <person name="DeMaso C."/>
            <person name="Dhargay N."/>
            <person name="Dooley K."/>
            <person name="Dooley E."/>
            <person name="Doricent M."/>
            <person name="Dorje P."/>
            <person name="Dorjee K."/>
            <person name="Dupes A."/>
            <person name="Elong R."/>
            <person name="Falk J."/>
            <person name="Farina A."/>
            <person name="Faro S."/>
            <person name="Ferguson D."/>
            <person name="Fisher S."/>
            <person name="Foley C.D."/>
            <person name="Franke A."/>
            <person name="Friedrich D."/>
            <person name="Gadbois L."/>
            <person name="Gearin G."/>
            <person name="Gearin C.R."/>
            <person name="Giannoukos G."/>
            <person name="Goode T."/>
            <person name="Graham J."/>
            <person name="Grandbois E."/>
            <person name="Grewal S."/>
            <person name="Gyaltsen K."/>
            <person name="Hafez N."/>
            <person name="Hagos B."/>
            <person name="Hall J."/>
            <person name="Henson C."/>
            <person name="Hollinger A."/>
            <person name="Honan T."/>
            <person name="Huard M.D."/>
            <person name="Hughes L."/>
            <person name="Hurhula B."/>
            <person name="Husby M.E."/>
            <person name="Kamat A."/>
            <person name="Kanga B."/>
            <person name="Kashin S."/>
            <person name="Khazanovich D."/>
            <person name="Kisner P."/>
            <person name="Lance K."/>
            <person name="Lara M."/>
            <person name="Lee W."/>
            <person name="Lennon N."/>
            <person name="Letendre F."/>
            <person name="LeVine R."/>
            <person name="Lipovsky A."/>
            <person name="Liu X."/>
            <person name="Liu J."/>
            <person name="Liu S."/>
            <person name="Lokyitsang T."/>
            <person name="Lokyitsang Y."/>
            <person name="Lubonja R."/>
            <person name="Lui A."/>
            <person name="MacDonald P."/>
            <person name="Magnisalis V."/>
            <person name="Maru K."/>
            <person name="Matthews C."/>
            <person name="McCusker W."/>
            <person name="McDonough S."/>
            <person name="Mehta T."/>
            <person name="Meldrim J."/>
            <person name="Meneus L."/>
            <person name="Mihai O."/>
            <person name="Mihalev A."/>
            <person name="Mihova T."/>
            <person name="Mittelman R."/>
            <person name="Mlenga V."/>
            <person name="Montmayeur A."/>
            <person name="Mulrain L."/>
            <person name="Navidi A."/>
            <person name="Naylor J."/>
            <person name="Negash T."/>
            <person name="Nguyen T."/>
            <person name="Nguyen N."/>
            <person name="Nicol R."/>
            <person name="Norbu C."/>
            <person name="Norbu N."/>
            <person name="Novod N."/>
            <person name="O'Neill B."/>
            <person name="Osman S."/>
            <person name="Markiewicz E."/>
            <person name="Oyono O.L."/>
            <person name="Patti C."/>
            <person name="Phunkhang P."/>
            <person name="Pierre F."/>
            <person name="Priest M."/>
            <person name="Raghuraman S."/>
            <person name="Rege F."/>
            <person name="Reyes R."/>
            <person name="Rise C."/>
            <person name="Rogov P."/>
            <person name="Ross K."/>
            <person name="Ryan E."/>
            <person name="Settipalli S."/>
            <person name="Shea T."/>
            <person name="Sherpa N."/>
            <person name="Shi L."/>
            <person name="Shih D."/>
            <person name="Sparrow T."/>
            <person name="Spaulding J."/>
            <person name="Stalker J."/>
            <person name="Stange-Thomann N."/>
            <person name="Stavropoulos S."/>
            <person name="Stone C."/>
            <person name="Strader C."/>
            <person name="Tesfaye S."/>
            <person name="Thomson T."/>
            <person name="Thoulutsang Y."/>
            <person name="Thoulutsang D."/>
            <person name="Topham K."/>
            <person name="Topping I."/>
            <person name="Tsamla T."/>
            <person name="Vassiliev H."/>
            <person name="Vo A."/>
            <person name="Wangchuk T."/>
            <person name="Wangdi T."/>
            <person name="Weiand M."/>
            <person name="Wilkinson J."/>
            <person name="Wilson A."/>
            <person name="Yadav S."/>
            <person name="Young G."/>
            <person name="Yu Q."/>
            <person name="Zembek L."/>
            <person name="Zhong D."/>
            <person name="Zimmer A."/>
            <person name="Zwirko Z."/>
            <person name="Jaffe D.B."/>
            <person name="Alvarez P."/>
            <person name="Brockman W."/>
            <person name="Butler J."/>
            <person name="Chin C."/>
            <person name="Gnerre S."/>
            <person name="Grabherr M."/>
            <person name="Kleber M."/>
            <person name="Mauceli E."/>
            <person name="MacCallum I."/>
        </authorList>
    </citation>
    <scope>NUCLEOTIDE SEQUENCE [LARGE SCALE GENOMIC DNA]</scope>
    <source>
        <strain evidence="4">Tai18E2 / Tucson 14021-0261.01</strain>
    </source>
</reference>
<keyword evidence="2" id="KW-0866">Nonsense-mediated mRNA decay</keyword>